<keyword evidence="4 6" id="KW-1133">Transmembrane helix</keyword>
<name>A0ABW4MTK2_9BACI</name>
<reference evidence="8" key="1">
    <citation type="journal article" date="2019" name="Int. J. Syst. Evol. Microbiol.">
        <title>The Global Catalogue of Microorganisms (GCM) 10K type strain sequencing project: providing services to taxonomists for standard genome sequencing and annotation.</title>
        <authorList>
            <consortium name="The Broad Institute Genomics Platform"/>
            <consortium name="The Broad Institute Genome Sequencing Center for Infectious Disease"/>
            <person name="Wu L."/>
            <person name="Ma J."/>
        </authorList>
    </citation>
    <scope>NUCLEOTIDE SEQUENCE [LARGE SCALE GENOMIC DNA]</scope>
    <source>
        <strain evidence="8">CCUG 15531</strain>
    </source>
</reference>
<feature type="transmembrane region" description="Helical" evidence="6">
    <location>
        <begin position="42"/>
        <end position="62"/>
    </location>
</feature>
<feature type="transmembrane region" description="Helical" evidence="6">
    <location>
        <begin position="242"/>
        <end position="263"/>
    </location>
</feature>
<dbReference type="PANTHER" id="PTHR13353:SF5">
    <property type="entry name" value="TRANSMEMBRANE PROTEIN 19"/>
    <property type="match status" value="1"/>
</dbReference>
<organism evidence="7 8">
    <name type="scientific">Fredinandcohnia salidurans</name>
    <dbReference type="NCBI Taxonomy" id="2595041"/>
    <lineage>
        <taxon>Bacteria</taxon>
        <taxon>Bacillati</taxon>
        <taxon>Bacillota</taxon>
        <taxon>Bacilli</taxon>
        <taxon>Bacillales</taxon>
        <taxon>Bacillaceae</taxon>
        <taxon>Fredinandcohnia</taxon>
    </lineage>
</organism>
<dbReference type="PANTHER" id="PTHR13353">
    <property type="entry name" value="TRANSMEMBRANE PROTEIN 19"/>
    <property type="match status" value="1"/>
</dbReference>
<evidence type="ECO:0000256" key="5">
    <source>
        <dbReference type="ARBA" id="ARBA00023136"/>
    </source>
</evidence>
<keyword evidence="3 6" id="KW-0812">Transmembrane</keyword>
<evidence type="ECO:0000256" key="6">
    <source>
        <dbReference type="SAM" id="Phobius"/>
    </source>
</evidence>
<evidence type="ECO:0000256" key="3">
    <source>
        <dbReference type="ARBA" id="ARBA00022692"/>
    </source>
</evidence>
<evidence type="ECO:0000313" key="8">
    <source>
        <dbReference type="Proteomes" id="UP001597227"/>
    </source>
</evidence>
<feature type="transmembrane region" description="Helical" evidence="6">
    <location>
        <begin position="152"/>
        <end position="176"/>
    </location>
</feature>
<gene>
    <name evidence="7" type="ORF">ACFSFW_21785</name>
</gene>
<accession>A0ABW4MTK2</accession>
<proteinExistence type="inferred from homology"/>
<protein>
    <submittedName>
        <fullName evidence="7">DUF92 domain-containing protein</fullName>
    </submittedName>
</protein>
<keyword evidence="5 6" id="KW-0472">Membrane</keyword>
<evidence type="ECO:0000256" key="2">
    <source>
        <dbReference type="ARBA" id="ARBA00009012"/>
    </source>
</evidence>
<dbReference type="RefSeq" id="WP_388041321.1">
    <property type="nucleotide sequence ID" value="NZ_JBHUEK010000031.1"/>
</dbReference>
<dbReference type="Proteomes" id="UP001597227">
    <property type="component" value="Unassembled WGS sequence"/>
</dbReference>
<dbReference type="InterPro" id="IPR002794">
    <property type="entry name" value="DUF92_TMEM19"/>
</dbReference>
<evidence type="ECO:0000256" key="4">
    <source>
        <dbReference type="ARBA" id="ARBA00022989"/>
    </source>
</evidence>
<evidence type="ECO:0000313" key="7">
    <source>
        <dbReference type="EMBL" id="MFD1781293.1"/>
    </source>
</evidence>
<keyword evidence="8" id="KW-1185">Reference proteome</keyword>
<dbReference type="Pfam" id="PF01940">
    <property type="entry name" value="DUF92"/>
    <property type="match status" value="1"/>
</dbReference>
<comment type="subcellular location">
    <subcellularLocation>
        <location evidence="1">Membrane</location>
        <topology evidence="1">Multi-pass membrane protein</topology>
    </subcellularLocation>
</comment>
<dbReference type="EMBL" id="JBHUEK010000031">
    <property type="protein sequence ID" value="MFD1781293.1"/>
    <property type="molecule type" value="Genomic_DNA"/>
</dbReference>
<sequence length="264" mass="28256">MVNLLIQIIASIVVAVLGYKLKSLTISGAVGTILVGSAVSIGFGYRGLLLLGVFFASSSLWSKIKARNKSNLNNKSAKGEQRDIVQVFANGGVAAFTSLMFAFTDSIFWLVFFVGSIAAANADTWASEIGTLSKKKPILLTKLKRVDTGTSGAVSVLGTFAGFLGSLLISFISFLVWPELSLFLFLGLTAIGFCGNLIDTILGASIQVVYKCPVCGIETEKKFHCEKQTTYLKGLRICDNDVVNFLSILLASGLGTYFFFLLLG</sequence>
<comment type="similarity">
    <text evidence="2">Belongs to the TMEM19 family.</text>
</comment>
<feature type="transmembrane region" description="Helical" evidence="6">
    <location>
        <begin position="182"/>
        <end position="202"/>
    </location>
</feature>
<comment type="caution">
    <text evidence="7">The sequence shown here is derived from an EMBL/GenBank/DDBJ whole genome shotgun (WGS) entry which is preliminary data.</text>
</comment>
<evidence type="ECO:0000256" key="1">
    <source>
        <dbReference type="ARBA" id="ARBA00004141"/>
    </source>
</evidence>